<keyword evidence="2" id="KW-1185">Reference proteome</keyword>
<accession>A0A6A5QP70</accession>
<dbReference type="AlphaFoldDB" id="A0A6A5QP70"/>
<evidence type="ECO:0000313" key="1">
    <source>
        <dbReference type="EMBL" id="KAF1916668.1"/>
    </source>
</evidence>
<dbReference type="OrthoDB" id="5276978at2759"/>
<reference evidence="1" key="1">
    <citation type="journal article" date="2020" name="Stud. Mycol.">
        <title>101 Dothideomycetes genomes: a test case for predicting lifestyles and emergence of pathogens.</title>
        <authorList>
            <person name="Haridas S."/>
            <person name="Albert R."/>
            <person name="Binder M."/>
            <person name="Bloem J."/>
            <person name="Labutti K."/>
            <person name="Salamov A."/>
            <person name="Andreopoulos B."/>
            <person name="Baker S."/>
            <person name="Barry K."/>
            <person name="Bills G."/>
            <person name="Bluhm B."/>
            <person name="Cannon C."/>
            <person name="Castanera R."/>
            <person name="Culley D."/>
            <person name="Daum C."/>
            <person name="Ezra D."/>
            <person name="Gonzalez J."/>
            <person name="Henrissat B."/>
            <person name="Kuo A."/>
            <person name="Liang C."/>
            <person name="Lipzen A."/>
            <person name="Lutzoni F."/>
            <person name="Magnuson J."/>
            <person name="Mondo S."/>
            <person name="Nolan M."/>
            <person name="Ohm R."/>
            <person name="Pangilinan J."/>
            <person name="Park H.-J."/>
            <person name="Ramirez L."/>
            <person name="Alfaro M."/>
            <person name="Sun H."/>
            <person name="Tritt A."/>
            <person name="Yoshinaga Y."/>
            <person name="Zwiers L.-H."/>
            <person name="Turgeon B."/>
            <person name="Goodwin S."/>
            <person name="Spatafora J."/>
            <person name="Crous P."/>
            <person name="Grigoriev I."/>
        </authorList>
    </citation>
    <scope>NUCLEOTIDE SEQUENCE</scope>
    <source>
        <strain evidence="1">HMLAC05119</strain>
    </source>
</reference>
<dbReference type="Proteomes" id="UP000800096">
    <property type="component" value="Unassembled WGS sequence"/>
</dbReference>
<gene>
    <name evidence="1" type="ORF">BDU57DRAFT_548325</name>
</gene>
<organism evidence="1 2">
    <name type="scientific">Ampelomyces quisqualis</name>
    <name type="common">Powdery mildew agent</name>
    <dbReference type="NCBI Taxonomy" id="50730"/>
    <lineage>
        <taxon>Eukaryota</taxon>
        <taxon>Fungi</taxon>
        <taxon>Dikarya</taxon>
        <taxon>Ascomycota</taxon>
        <taxon>Pezizomycotina</taxon>
        <taxon>Dothideomycetes</taxon>
        <taxon>Pleosporomycetidae</taxon>
        <taxon>Pleosporales</taxon>
        <taxon>Pleosporineae</taxon>
        <taxon>Phaeosphaeriaceae</taxon>
        <taxon>Ampelomyces</taxon>
    </lineage>
</organism>
<protein>
    <submittedName>
        <fullName evidence="1">Uncharacterized protein</fullName>
    </submittedName>
</protein>
<evidence type="ECO:0000313" key="2">
    <source>
        <dbReference type="Proteomes" id="UP000800096"/>
    </source>
</evidence>
<sequence length="512" mass="58807">MALPRRYTLRSIPKTFQQPEKPNGYGANPTLGFLDHFDGDDTLYNGEGLLVSSDEPFSPHDKWRERRAFGHALEPDSDNSELVAFEPEIHAHEYQELLDFQGNLFRCRAMLYYTTSIILLSLRFPDCKYTALYLWGLWVMDRVWISVYTYLFATPLEKRLARKRKAREYTKKIAPHRTPDRVSAPRGRKFHRNLHDNEDHLNWQSCRFWQESLEEEFPHWRVDIKILVKLLLVVVRDLIIFQLVFQLFATTVQTLGVHFYHGEDVVGIFPRYWNNIKSIQSLFVQPLQAFRYVTMKFILAITFLLPLTIAHSWLGCTDHDNSEILNWMKTNATAFGKDHVIDPLMPWFAHLCHAWPRAKQNPGDWIDESSNYLWALTPDSPETETGKFACHPDQRTPTYFASSTSPSANHVFHSAPAPMATSSPGQSLKLLFGGNGHSRGANAGENGDPGRVGVYWAGLKETELIHLSDLNSSTLVQENGFSEESFSFPADMNVKSPEEGLVDKGNWMTLRL</sequence>
<dbReference type="EMBL" id="ML979135">
    <property type="protein sequence ID" value="KAF1916668.1"/>
    <property type="molecule type" value="Genomic_DNA"/>
</dbReference>
<proteinExistence type="predicted"/>
<name>A0A6A5QP70_AMPQU</name>